<dbReference type="EMBL" id="OOIL02002819">
    <property type="protein sequence ID" value="VFQ85044.1"/>
    <property type="molecule type" value="Genomic_DNA"/>
</dbReference>
<feature type="compositionally biased region" description="Basic and acidic residues" evidence="1">
    <location>
        <begin position="1"/>
        <end position="13"/>
    </location>
</feature>
<organism evidence="2 3">
    <name type="scientific">Cuscuta campestris</name>
    <dbReference type="NCBI Taxonomy" id="132261"/>
    <lineage>
        <taxon>Eukaryota</taxon>
        <taxon>Viridiplantae</taxon>
        <taxon>Streptophyta</taxon>
        <taxon>Embryophyta</taxon>
        <taxon>Tracheophyta</taxon>
        <taxon>Spermatophyta</taxon>
        <taxon>Magnoliopsida</taxon>
        <taxon>eudicotyledons</taxon>
        <taxon>Gunneridae</taxon>
        <taxon>Pentapetalae</taxon>
        <taxon>asterids</taxon>
        <taxon>lamiids</taxon>
        <taxon>Solanales</taxon>
        <taxon>Convolvulaceae</taxon>
        <taxon>Cuscuteae</taxon>
        <taxon>Cuscuta</taxon>
        <taxon>Cuscuta subgen. Grammica</taxon>
        <taxon>Cuscuta sect. Cleistogrammica</taxon>
    </lineage>
</organism>
<accession>A0A484M9F5</accession>
<evidence type="ECO:0000313" key="2">
    <source>
        <dbReference type="EMBL" id="VFQ85044.1"/>
    </source>
</evidence>
<proteinExistence type="predicted"/>
<sequence>MEIVEEAERRELELNTGNVGTRNAVTDEISHEYMDTGKTPEKSPNCLNEDSALHNLSIVPCDILSPTLIVSPRVNTGSRKSLKTTSMLTGSEKNLIEN</sequence>
<reference evidence="2 3" key="1">
    <citation type="submission" date="2018-04" db="EMBL/GenBank/DDBJ databases">
        <authorList>
            <person name="Vogel A."/>
        </authorList>
    </citation>
    <scope>NUCLEOTIDE SEQUENCE [LARGE SCALE GENOMIC DNA]</scope>
</reference>
<feature type="region of interest" description="Disordered" evidence="1">
    <location>
        <begin position="77"/>
        <end position="98"/>
    </location>
</feature>
<evidence type="ECO:0000313" key="3">
    <source>
        <dbReference type="Proteomes" id="UP000595140"/>
    </source>
</evidence>
<dbReference type="Proteomes" id="UP000595140">
    <property type="component" value="Unassembled WGS sequence"/>
</dbReference>
<name>A0A484M9F5_9ASTE</name>
<dbReference type="AlphaFoldDB" id="A0A484M9F5"/>
<feature type="region of interest" description="Disordered" evidence="1">
    <location>
        <begin position="1"/>
        <end position="23"/>
    </location>
</feature>
<keyword evidence="3" id="KW-1185">Reference proteome</keyword>
<protein>
    <submittedName>
        <fullName evidence="2">Uncharacterized protein</fullName>
    </submittedName>
</protein>
<gene>
    <name evidence="2" type="ORF">CCAM_LOCUS26820</name>
</gene>
<evidence type="ECO:0000256" key="1">
    <source>
        <dbReference type="SAM" id="MobiDB-lite"/>
    </source>
</evidence>